<sequence length="350" mass="42401">MSIDLLTKLEEEKEQWIYKAIVRFDKELLENAEITPENQIMQIKNMHNRMYRQRTREWGQMNKDIKRMKESLEEAEQSVHHLNMAAQSLQEEIAQYEELIIDLDTSLLEKFKCELDKRFEFDQIKGCVLFKDRKTTKLVKSFYELNREMDEFYQKQLDRSIRRFEHFLGVAAPYERFDFHTNLPVTALSLKHGRGLDQYLVLKNFEEDYQIVQDTLNENNTMVYNDYVEQMNHFKQYGKKVLLQKCIIKKEHLRMVFDELEEKNNQKRANVLSISKLEKKLSKSEWEWNHELERVRKLDEILKEEFVNVVSVLQEKLFAKQTSDADRWIYHQYCQIILKQSERIIGNEYS</sequence>
<organism evidence="2 3">
    <name type="scientific">Neobacillus mesonae</name>
    <dbReference type="NCBI Taxonomy" id="1193713"/>
    <lineage>
        <taxon>Bacteria</taxon>
        <taxon>Bacillati</taxon>
        <taxon>Bacillota</taxon>
        <taxon>Bacilli</taxon>
        <taxon>Bacillales</taxon>
        <taxon>Bacillaceae</taxon>
        <taxon>Neobacillus</taxon>
    </lineage>
</organism>
<dbReference type="EMBL" id="CP022572">
    <property type="protein sequence ID" value="AZU62671.1"/>
    <property type="molecule type" value="Genomic_DNA"/>
</dbReference>
<dbReference type="Proteomes" id="UP000282892">
    <property type="component" value="Chromosome"/>
</dbReference>
<evidence type="ECO:0000256" key="1">
    <source>
        <dbReference type="SAM" id="Coils"/>
    </source>
</evidence>
<dbReference type="AlphaFoldDB" id="A0A3T0HZT7"/>
<name>A0A3T0HZT7_9BACI</name>
<feature type="coiled-coil region" evidence="1">
    <location>
        <begin position="65"/>
        <end position="106"/>
    </location>
</feature>
<dbReference type="KEGG" id="nmk:CHR53_16140"/>
<keyword evidence="1" id="KW-0175">Coiled coil</keyword>
<gene>
    <name evidence="2" type="ORF">CHR53_16140</name>
</gene>
<evidence type="ECO:0000313" key="2">
    <source>
        <dbReference type="EMBL" id="AZU62671.1"/>
    </source>
</evidence>
<accession>A0A3T0HZT7</accession>
<dbReference type="OrthoDB" id="2802060at2"/>
<keyword evidence="3" id="KW-1185">Reference proteome</keyword>
<dbReference type="RefSeq" id="WP_127487479.1">
    <property type="nucleotide sequence ID" value="NZ_CP022572.1"/>
</dbReference>
<evidence type="ECO:0000313" key="3">
    <source>
        <dbReference type="Proteomes" id="UP000282892"/>
    </source>
</evidence>
<protein>
    <submittedName>
        <fullName evidence="2">Uncharacterized protein</fullName>
    </submittedName>
</protein>
<proteinExistence type="predicted"/>
<reference evidence="2 3" key="1">
    <citation type="submission" date="2017-07" db="EMBL/GenBank/DDBJ databases">
        <title>The complete genome sequence of Bacillus mesonae strain H20-5, an efficient strain improving plant abiotic stress resistance.</title>
        <authorList>
            <person name="Kim S.Y."/>
            <person name="Song H."/>
            <person name="Sang M.K."/>
            <person name="Weon H.-Y."/>
            <person name="Song J."/>
        </authorList>
    </citation>
    <scope>NUCLEOTIDE SEQUENCE [LARGE SCALE GENOMIC DNA]</scope>
    <source>
        <strain evidence="2 3">H20-5</strain>
    </source>
</reference>